<dbReference type="InterPro" id="IPR036291">
    <property type="entry name" value="NAD(P)-bd_dom_sf"/>
</dbReference>
<dbReference type="GO" id="GO:0051287">
    <property type="term" value="F:NAD binding"/>
    <property type="evidence" value="ECO:0007669"/>
    <property type="project" value="InterPro"/>
</dbReference>
<comment type="caution">
    <text evidence="11">The sequence shown here is derived from an EMBL/GenBank/DDBJ whole genome shotgun (WGS) entry which is preliminary data.</text>
</comment>
<dbReference type="InterPro" id="IPR015815">
    <property type="entry name" value="HIBADH-related"/>
</dbReference>
<proteinExistence type="inferred from homology"/>
<evidence type="ECO:0000256" key="1">
    <source>
        <dbReference type="ARBA" id="ARBA00005109"/>
    </source>
</evidence>
<dbReference type="GO" id="GO:0008442">
    <property type="term" value="F:3-hydroxyisobutyrate dehydrogenase activity"/>
    <property type="evidence" value="ECO:0007669"/>
    <property type="project" value="UniProtKB-EC"/>
</dbReference>
<keyword evidence="4" id="KW-0101">Branched-chain amino acid catabolism</keyword>
<evidence type="ECO:0000313" key="12">
    <source>
        <dbReference type="Proteomes" id="UP000434172"/>
    </source>
</evidence>
<organism evidence="11 12">
    <name type="scientific">Colletotrichum asianum</name>
    <dbReference type="NCBI Taxonomy" id="702518"/>
    <lineage>
        <taxon>Eukaryota</taxon>
        <taxon>Fungi</taxon>
        <taxon>Dikarya</taxon>
        <taxon>Ascomycota</taxon>
        <taxon>Pezizomycotina</taxon>
        <taxon>Sordariomycetes</taxon>
        <taxon>Hypocreomycetidae</taxon>
        <taxon>Glomerellales</taxon>
        <taxon>Glomerellaceae</taxon>
        <taxon>Colletotrichum</taxon>
        <taxon>Colletotrichum gloeosporioides species complex</taxon>
    </lineage>
</organism>
<reference evidence="11 12" key="1">
    <citation type="submission" date="2019-12" db="EMBL/GenBank/DDBJ databases">
        <title>A genome sequence resource for the geographically widespread anthracnose pathogen Colletotrichum asianum.</title>
        <authorList>
            <person name="Meng Y."/>
        </authorList>
    </citation>
    <scope>NUCLEOTIDE SEQUENCE [LARGE SCALE GENOMIC DNA]</scope>
    <source>
        <strain evidence="11 12">ICMP 18580</strain>
    </source>
</reference>
<sequence>MTSTIKSVGYIGLGLAGGPLAQNVAQKGFKTIVRDADKEKQRKFVIENKNLPVEEAAAGPDAFKDVDVLITMVPNGHIVRDILLGEQGIAPYMKPGRIFNSLSVERFADEDFLGCVIVDTSSSDPFGTQQLGKDLEKYQLRLVDSPVTQVRMHGINDGEATFMIGGAQEDTDFAMPVLKTMSRWRFIMGPLGSGHVMKTFNNYVTAAGIAALNDAFIVGRKMGLDPAQITDVLNVGTGRNYGTAHSIRAEGLTRTYASGYGLALLVKDLGINLELCGKMGIDTQLAKHMHGLSKEALEEPNVEQSADYTECLKLWERKAGIELPTAVGLKECDEPRDFETP</sequence>
<evidence type="ECO:0000256" key="2">
    <source>
        <dbReference type="ARBA" id="ARBA00006013"/>
    </source>
</evidence>
<name>A0A8H3ZHN9_9PEZI</name>
<evidence type="ECO:0000256" key="6">
    <source>
        <dbReference type="ARBA" id="ARBA00023027"/>
    </source>
</evidence>
<dbReference type="AlphaFoldDB" id="A0A8H3ZHN9"/>
<dbReference type="InterPro" id="IPR013328">
    <property type="entry name" value="6PGD_dom2"/>
</dbReference>
<keyword evidence="5" id="KW-0560">Oxidoreductase</keyword>
<dbReference type="EMBL" id="WOWK01000094">
    <property type="protein sequence ID" value="KAF0319598.1"/>
    <property type="molecule type" value="Genomic_DNA"/>
</dbReference>
<dbReference type="InterPro" id="IPR029154">
    <property type="entry name" value="HIBADH-like_NADP-bd"/>
</dbReference>
<dbReference type="EC" id="1.1.1.31" evidence="3"/>
<evidence type="ECO:0000259" key="9">
    <source>
        <dbReference type="Pfam" id="PF03446"/>
    </source>
</evidence>
<dbReference type="PIRSF" id="PIRSF000103">
    <property type="entry name" value="HIBADH"/>
    <property type="match status" value="1"/>
</dbReference>
<dbReference type="PANTHER" id="PTHR22981">
    <property type="entry name" value="3-HYDROXYISOBUTYRATE DEHYDROGENASE-RELATED"/>
    <property type="match status" value="1"/>
</dbReference>
<dbReference type="Proteomes" id="UP000434172">
    <property type="component" value="Unassembled WGS sequence"/>
</dbReference>
<evidence type="ECO:0000256" key="3">
    <source>
        <dbReference type="ARBA" id="ARBA00012991"/>
    </source>
</evidence>
<feature type="domain" description="6-phosphogluconate dehydrogenase NADP-binding" evidence="9">
    <location>
        <begin position="114"/>
        <end position="186"/>
    </location>
</feature>
<comment type="similarity">
    <text evidence="2">Belongs to the HIBADH-related family. 3-hydroxyisobutyrate dehydrogenase subfamily.</text>
</comment>
<keyword evidence="12" id="KW-1185">Reference proteome</keyword>
<dbReference type="GO" id="GO:0009083">
    <property type="term" value="P:branched-chain amino acid catabolic process"/>
    <property type="evidence" value="ECO:0007669"/>
    <property type="project" value="UniProtKB-KW"/>
</dbReference>
<keyword evidence="6" id="KW-0520">NAD</keyword>
<dbReference type="Pfam" id="PF03446">
    <property type="entry name" value="NAD_binding_2"/>
    <property type="match status" value="2"/>
</dbReference>
<dbReference type="SUPFAM" id="SSF51735">
    <property type="entry name" value="NAD(P)-binding Rossmann-fold domains"/>
    <property type="match status" value="1"/>
</dbReference>
<evidence type="ECO:0000256" key="7">
    <source>
        <dbReference type="ARBA" id="ARBA00049197"/>
    </source>
</evidence>
<dbReference type="GO" id="GO:0050661">
    <property type="term" value="F:NADP binding"/>
    <property type="evidence" value="ECO:0007669"/>
    <property type="project" value="InterPro"/>
</dbReference>
<dbReference type="PANTHER" id="PTHR22981:SF7">
    <property type="entry name" value="3-HYDROXYISOBUTYRATE DEHYDROGENASE, MITOCHONDRIAL"/>
    <property type="match status" value="1"/>
</dbReference>
<comment type="catalytic activity">
    <reaction evidence="7">
        <text>3-hydroxy-2-methylpropanoate + NAD(+) = 2-methyl-3-oxopropanoate + NADH + H(+)</text>
        <dbReference type="Rhea" id="RHEA:17681"/>
        <dbReference type="ChEBI" id="CHEBI:11805"/>
        <dbReference type="ChEBI" id="CHEBI:15378"/>
        <dbReference type="ChEBI" id="CHEBI:57540"/>
        <dbReference type="ChEBI" id="CHEBI:57700"/>
        <dbReference type="ChEBI" id="CHEBI:57945"/>
        <dbReference type="EC" id="1.1.1.31"/>
    </reaction>
</comment>
<dbReference type="SUPFAM" id="SSF48179">
    <property type="entry name" value="6-phosphogluconate dehydrogenase C-terminal domain-like"/>
    <property type="match status" value="1"/>
</dbReference>
<dbReference type="Gene3D" id="1.10.1040.10">
    <property type="entry name" value="N-(1-d-carboxylethyl)-l-norvaline Dehydrogenase, domain 2"/>
    <property type="match status" value="1"/>
</dbReference>
<comment type="pathway">
    <text evidence="1">Amino-acid degradation; L-valine degradation.</text>
</comment>
<dbReference type="InterPro" id="IPR008927">
    <property type="entry name" value="6-PGluconate_DH-like_C_sf"/>
</dbReference>
<feature type="active site" evidence="8">
    <location>
        <position position="198"/>
    </location>
</feature>
<dbReference type="Gene3D" id="3.40.50.720">
    <property type="entry name" value="NAD(P)-binding Rossmann-like Domain"/>
    <property type="match status" value="1"/>
</dbReference>
<gene>
    <name evidence="11" type="ORF">GQ607_013246</name>
</gene>
<dbReference type="Pfam" id="PF14833">
    <property type="entry name" value="NAD_binding_11"/>
    <property type="match status" value="1"/>
</dbReference>
<dbReference type="InterPro" id="IPR006115">
    <property type="entry name" value="6PGDH_NADP-bd"/>
</dbReference>
<evidence type="ECO:0000256" key="5">
    <source>
        <dbReference type="ARBA" id="ARBA00023002"/>
    </source>
</evidence>
<feature type="domain" description="6-phosphogluconate dehydrogenase NADP-binding" evidence="9">
    <location>
        <begin position="8"/>
        <end position="103"/>
    </location>
</feature>
<feature type="domain" description="3-hydroxyisobutyrate dehydrogenase-like NAD-binding" evidence="10">
    <location>
        <begin position="192"/>
        <end position="314"/>
    </location>
</feature>
<evidence type="ECO:0000256" key="4">
    <source>
        <dbReference type="ARBA" id="ARBA00022456"/>
    </source>
</evidence>
<dbReference type="OrthoDB" id="21615at2759"/>
<evidence type="ECO:0000313" key="11">
    <source>
        <dbReference type="EMBL" id="KAF0319598.1"/>
    </source>
</evidence>
<protein>
    <recommendedName>
        <fullName evidence="3">3-hydroxyisobutyrate dehydrogenase</fullName>
        <ecNumber evidence="3">1.1.1.31</ecNumber>
    </recommendedName>
</protein>
<accession>A0A8H3ZHN9</accession>
<evidence type="ECO:0000259" key="10">
    <source>
        <dbReference type="Pfam" id="PF14833"/>
    </source>
</evidence>
<evidence type="ECO:0000256" key="8">
    <source>
        <dbReference type="PIRSR" id="PIRSR000103-1"/>
    </source>
</evidence>